<proteinExistence type="predicted"/>
<dbReference type="Proteomes" id="UP000219338">
    <property type="component" value="Unassembled WGS sequence"/>
</dbReference>
<evidence type="ECO:0000313" key="2">
    <source>
        <dbReference type="Proteomes" id="UP000219338"/>
    </source>
</evidence>
<dbReference type="EMBL" id="FUEG01000016">
    <property type="protein sequence ID" value="SJL12120.1"/>
    <property type="molecule type" value="Genomic_DNA"/>
</dbReference>
<gene>
    <name evidence="1" type="ORF">ARMOST_15541</name>
</gene>
<sequence length="229" mass="25145">MASSLNSASMDAMKRHIFPRLLGVFGDDSASVPRRWFGSVRGLVFDRDVVGNVTRGRAEGERSIGDGLANIPAEDSGTCYASRKGRRRLGRDRGKNGLANACTEAVSSSRIVGNGQSSLTGIDGNVLWPYFTSGFMLMTIEEESETWRTAAMVDGVGRSGEDSKLAEFIIDDFTVSNSFIQDLAQCKDGEYDSVMTGTRVLIKGLQLDKYKILEDECHTELEFVEVQKY</sequence>
<name>A0A284RTR4_ARMOS</name>
<protein>
    <submittedName>
        <fullName evidence="1">Uncharacterized protein</fullName>
    </submittedName>
</protein>
<keyword evidence="2" id="KW-1185">Reference proteome</keyword>
<evidence type="ECO:0000313" key="1">
    <source>
        <dbReference type="EMBL" id="SJL12120.1"/>
    </source>
</evidence>
<dbReference type="AlphaFoldDB" id="A0A284RTR4"/>
<dbReference type="OrthoDB" id="10620811at2759"/>
<organism evidence="1 2">
    <name type="scientific">Armillaria ostoyae</name>
    <name type="common">Armillaria root rot fungus</name>
    <dbReference type="NCBI Taxonomy" id="47428"/>
    <lineage>
        <taxon>Eukaryota</taxon>
        <taxon>Fungi</taxon>
        <taxon>Dikarya</taxon>
        <taxon>Basidiomycota</taxon>
        <taxon>Agaricomycotina</taxon>
        <taxon>Agaricomycetes</taxon>
        <taxon>Agaricomycetidae</taxon>
        <taxon>Agaricales</taxon>
        <taxon>Marasmiineae</taxon>
        <taxon>Physalacriaceae</taxon>
        <taxon>Armillaria</taxon>
    </lineage>
</organism>
<reference evidence="2" key="1">
    <citation type="journal article" date="2017" name="Nat. Ecol. Evol.">
        <title>Genome expansion and lineage-specific genetic innovations in the forest pathogenic fungi Armillaria.</title>
        <authorList>
            <person name="Sipos G."/>
            <person name="Prasanna A.N."/>
            <person name="Walter M.C."/>
            <person name="O'Connor E."/>
            <person name="Balint B."/>
            <person name="Krizsan K."/>
            <person name="Kiss B."/>
            <person name="Hess J."/>
            <person name="Varga T."/>
            <person name="Slot J."/>
            <person name="Riley R."/>
            <person name="Boka B."/>
            <person name="Rigling D."/>
            <person name="Barry K."/>
            <person name="Lee J."/>
            <person name="Mihaltcheva S."/>
            <person name="LaButti K."/>
            <person name="Lipzen A."/>
            <person name="Waldron R."/>
            <person name="Moloney N.M."/>
            <person name="Sperisen C."/>
            <person name="Kredics L."/>
            <person name="Vagvoelgyi C."/>
            <person name="Patrignani A."/>
            <person name="Fitzpatrick D."/>
            <person name="Nagy I."/>
            <person name="Doyle S."/>
            <person name="Anderson J.B."/>
            <person name="Grigoriev I.V."/>
            <person name="Gueldener U."/>
            <person name="Muensterkoetter M."/>
            <person name="Nagy L.G."/>
        </authorList>
    </citation>
    <scope>NUCLEOTIDE SEQUENCE [LARGE SCALE GENOMIC DNA]</scope>
    <source>
        <strain evidence="2">C18/9</strain>
    </source>
</reference>
<accession>A0A284RTR4</accession>